<name>A0A6I4U0C3_9SPHN</name>
<feature type="active site" evidence="5 6">
    <location>
        <position position="248"/>
    </location>
</feature>
<dbReference type="InterPro" id="IPR016161">
    <property type="entry name" value="Ald_DH/histidinol_DH"/>
</dbReference>
<dbReference type="InterPro" id="IPR029510">
    <property type="entry name" value="Ald_DH_CS_GLU"/>
</dbReference>
<accession>A0A6I4U0C3</accession>
<dbReference type="GO" id="GO:0004029">
    <property type="term" value="F:aldehyde dehydrogenase (NAD+) activity"/>
    <property type="evidence" value="ECO:0007669"/>
    <property type="project" value="TreeGrafter"/>
</dbReference>
<evidence type="ECO:0000256" key="6">
    <source>
        <dbReference type="PROSITE-ProRule" id="PRU10007"/>
    </source>
</evidence>
<dbReference type="InterPro" id="IPR015590">
    <property type="entry name" value="Aldehyde_DH_dom"/>
</dbReference>
<protein>
    <recommendedName>
        <fullName evidence="4">Aldehyde dehydrogenase</fullName>
    </recommendedName>
</protein>
<dbReference type="RefSeq" id="WP_160616122.1">
    <property type="nucleotide sequence ID" value="NZ_WTYR01000001.1"/>
</dbReference>
<comment type="similarity">
    <text evidence="1 4 7">Belongs to the aldehyde dehydrogenase family.</text>
</comment>
<dbReference type="CDD" id="cd07133">
    <property type="entry name" value="ALDH_CALDH_CalB"/>
    <property type="match status" value="1"/>
</dbReference>
<feature type="active site" evidence="5">
    <location>
        <position position="282"/>
    </location>
</feature>
<evidence type="ECO:0000313" key="10">
    <source>
        <dbReference type="Proteomes" id="UP000429229"/>
    </source>
</evidence>
<dbReference type="InterPro" id="IPR016162">
    <property type="entry name" value="Ald_DH_N"/>
</dbReference>
<dbReference type="PIRSF" id="PIRSF036492">
    <property type="entry name" value="ALDH"/>
    <property type="match status" value="1"/>
</dbReference>
<evidence type="ECO:0000256" key="2">
    <source>
        <dbReference type="ARBA" id="ARBA00023002"/>
    </source>
</evidence>
<dbReference type="OrthoDB" id="9761688at2"/>
<feature type="domain" description="Aldehyde dehydrogenase" evidence="8">
    <location>
        <begin position="25"/>
        <end position="475"/>
    </location>
</feature>
<sequence length="505" mass="55781">MRQWQIAAYRLLRNRGWWTFVAERNRTLGRVTMASNNGLQDILDKQRAAFAASRPEPLSLRRDRIKRAMALLTDHADVLNDAMNEDFGNRSPKQSMITDIAGTVNFGKYCLKHLDSWAKRDKRHIQFPLGLLGAKGEVRYEPKGVIGILSPWNFPVNLSFGPLMQVFAAGNRAMIKPSEFTELTSEAMRQLAEKYFAPEELAVVTGGPDVAHEFSSLPFDHLVFTGSTATGRKVMQAAAENLVPVTLELGGKSPVVLGRSADFEKAGERIAMGKMLNAGQICLAPDYLYVPEEREGEAIEGLTKAASAMYPSVLDNDDYASIVTDKHFERLQGLVSDARDKGAEVIEVNPAGEDFSNTNARKMPLTLLRNVTDEMEAMQEEIFGPVLPIKTYGETTEAIDYINRNDRPLGLYYFGSDSDEREQVLDRTISGGVTVNDVVFHVSMEDLPFGGVGPSGIGSYHGAEGFREFSHARSVFHQTKVDVAGLAGLKPPYGEKTDKAIKKLL</sequence>
<dbReference type="Proteomes" id="UP000429229">
    <property type="component" value="Unassembled WGS sequence"/>
</dbReference>
<dbReference type="AlphaFoldDB" id="A0A6I4U0C3"/>
<dbReference type="PROSITE" id="PS00687">
    <property type="entry name" value="ALDEHYDE_DEHYDR_GLU"/>
    <property type="match status" value="1"/>
</dbReference>
<keyword evidence="10" id="KW-1185">Reference proteome</keyword>
<dbReference type="PANTHER" id="PTHR43570">
    <property type="entry name" value="ALDEHYDE DEHYDROGENASE"/>
    <property type="match status" value="1"/>
</dbReference>
<dbReference type="Gene3D" id="3.40.605.10">
    <property type="entry name" value="Aldehyde Dehydrogenase, Chain A, domain 1"/>
    <property type="match status" value="1"/>
</dbReference>
<dbReference type="EMBL" id="WTYR01000001">
    <property type="protein sequence ID" value="MXP09430.1"/>
    <property type="molecule type" value="Genomic_DNA"/>
</dbReference>
<evidence type="ECO:0000256" key="7">
    <source>
        <dbReference type="RuleBase" id="RU003345"/>
    </source>
</evidence>
<dbReference type="GO" id="GO:0006081">
    <property type="term" value="P:aldehyde metabolic process"/>
    <property type="evidence" value="ECO:0007669"/>
    <property type="project" value="InterPro"/>
</dbReference>
<dbReference type="GO" id="GO:0005737">
    <property type="term" value="C:cytoplasm"/>
    <property type="evidence" value="ECO:0007669"/>
    <property type="project" value="TreeGrafter"/>
</dbReference>
<dbReference type="Pfam" id="PF00171">
    <property type="entry name" value="Aldedh"/>
    <property type="match status" value="1"/>
</dbReference>
<evidence type="ECO:0000256" key="3">
    <source>
        <dbReference type="ARBA" id="ARBA00023027"/>
    </source>
</evidence>
<dbReference type="Gene3D" id="3.40.309.10">
    <property type="entry name" value="Aldehyde Dehydrogenase, Chain A, domain 2"/>
    <property type="match status" value="1"/>
</dbReference>
<reference evidence="9 10" key="1">
    <citation type="submission" date="2019-12" db="EMBL/GenBank/DDBJ databases">
        <title>Genomic-based taxomic classification of the family Erythrobacteraceae.</title>
        <authorList>
            <person name="Xu L."/>
        </authorList>
    </citation>
    <scope>NUCLEOTIDE SEQUENCE [LARGE SCALE GENOMIC DNA]</scope>
    <source>
        <strain evidence="9 10">LMG 29519</strain>
    </source>
</reference>
<dbReference type="InterPro" id="IPR016163">
    <property type="entry name" value="Ald_DH_C"/>
</dbReference>
<evidence type="ECO:0000256" key="1">
    <source>
        <dbReference type="ARBA" id="ARBA00009986"/>
    </source>
</evidence>
<keyword evidence="2 4" id="KW-0560">Oxidoreductase</keyword>
<gene>
    <name evidence="9" type="ORF">GRI68_04495</name>
</gene>
<comment type="caution">
    <text evidence="9">The sequence shown here is derived from an EMBL/GenBank/DDBJ whole genome shotgun (WGS) entry which is preliminary data.</text>
</comment>
<dbReference type="PANTHER" id="PTHR43570:SF20">
    <property type="entry name" value="ALDEHYDE DEHYDROGENASE ALDX-RELATED"/>
    <property type="match status" value="1"/>
</dbReference>
<keyword evidence="3" id="KW-0520">NAD</keyword>
<evidence type="ECO:0000256" key="5">
    <source>
        <dbReference type="PIRSR" id="PIRSR036492-1"/>
    </source>
</evidence>
<evidence type="ECO:0000256" key="4">
    <source>
        <dbReference type="PIRNR" id="PIRNR036492"/>
    </source>
</evidence>
<dbReference type="InterPro" id="IPR012394">
    <property type="entry name" value="Aldehyde_DH_NAD(P)"/>
</dbReference>
<evidence type="ECO:0000259" key="8">
    <source>
        <dbReference type="Pfam" id="PF00171"/>
    </source>
</evidence>
<dbReference type="SUPFAM" id="SSF53720">
    <property type="entry name" value="ALDH-like"/>
    <property type="match status" value="1"/>
</dbReference>
<organism evidence="9 10">
    <name type="scientific">Alteriqipengyuania halimionae</name>
    <dbReference type="NCBI Taxonomy" id="1926630"/>
    <lineage>
        <taxon>Bacteria</taxon>
        <taxon>Pseudomonadati</taxon>
        <taxon>Pseudomonadota</taxon>
        <taxon>Alphaproteobacteria</taxon>
        <taxon>Sphingomonadales</taxon>
        <taxon>Erythrobacteraceae</taxon>
        <taxon>Alteriqipengyuania</taxon>
    </lineage>
</organism>
<proteinExistence type="inferred from homology"/>
<evidence type="ECO:0000313" key="9">
    <source>
        <dbReference type="EMBL" id="MXP09430.1"/>
    </source>
</evidence>